<sequence>MLRTVILIDALKSTRYANLIISIWEFIGLTFGTKLGCLGYGASGAAAELEISGSHRQSELLE</sequence>
<evidence type="ECO:0000313" key="1">
    <source>
        <dbReference type="EMBL" id="KAB8225747.1"/>
    </source>
</evidence>
<evidence type="ECO:0000313" key="2">
    <source>
        <dbReference type="Proteomes" id="UP000326799"/>
    </source>
</evidence>
<protein>
    <submittedName>
        <fullName evidence="1">Uncharacterized protein</fullName>
    </submittedName>
</protein>
<dbReference type="Proteomes" id="UP000326799">
    <property type="component" value="Unassembled WGS sequence"/>
</dbReference>
<gene>
    <name evidence="1" type="ORF">BDV33DRAFT_163296</name>
</gene>
<dbReference type="AlphaFoldDB" id="A0A5N6F7Z6"/>
<reference evidence="1 2" key="1">
    <citation type="submission" date="2019-04" db="EMBL/GenBank/DDBJ databases">
        <title>Fungal friends and foes A comparative genomics study of 23 Aspergillus species from section Flavi.</title>
        <authorList>
            <consortium name="DOE Joint Genome Institute"/>
            <person name="Kjaerbolling I."/>
            <person name="Vesth T.C."/>
            <person name="Frisvad J.C."/>
            <person name="Nybo J.L."/>
            <person name="Theobald S."/>
            <person name="Kildgaard S."/>
            <person name="Petersen T.I."/>
            <person name="Kuo A."/>
            <person name="Sato A."/>
            <person name="Lyhne E.K."/>
            <person name="Kogle M.E."/>
            <person name="Wiebenga A."/>
            <person name="Kun R.S."/>
            <person name="Lubbers R.J."/>
            <person name="Makela M.R."/>
            <person name="Barry K."/>
            <person name="Chovatia M."/>
            <person name="Clum A."/>
            <person name="Daum C."/>
            <person name="Haridas S."/>
            <person name="He G."/>
            <person name="LaButti K."/>
            <person name="Lipzen A."/>
            <person name="Mondo S."/>
            <person name="Pangilinan J."/>
            <person name="Riley R."/>
            <person name="Salamov A."/>
            <person name="Simmons B.A."/>
            <person name="Magnuson J.K."/>
            <person name="Henrissat B."/>
            <person name="Mortensen U.H."/>
            <person name="Larsen T.O."/>
            <person name="De vries R.P."/>
            <person name="Grigoriev I.V."/>
            <person name="Machida M."/>
            <person name="Baker S.E."/>
            <person name="Andersen M.R."/>
        </authorList>
    </citation>
    <scope>NUCLEOTIDE SEQUENCE [LARGE SCALE GENOMIC DNA]</scope>
    <source>
        <strain evidence="1 2">CBS 126849</strain>
    </source>
</reference>
<name>A0A5N6F7Z6_9EURO</name>
<accession>A0A5N6F7Z6</accession>
<organism evidence="1 2">
    <name type="scientific">Aspergillus novoparasiticus</name>
    <dbReference type="NCBI Taxonomy" id="986946"/>
    <lineage>
        <taxon>Eukaryota</taxon>
        <taxon>Fungi</taxon>
        <taxon>Dikarya</taxon>
        <taxon>Ascomycota</taxon>
        <taxon>Pezizomycotina</taxon>
        <taxon>Eurotiomycetes</taxon>
        <taxon>Eurotiomycetidae</taxon>
        <taxon>Eurotiales</taxon>
        <taxon>Aspergillaceae</taxon>
        <taxon>Aspergillus</taxon>
        <taxon>Aspergillus subgen. Circumdati</taxon>
    </lineage>
</organism>
<proteinExistence type="predicted"/>
<dbReference type="EMBL" id="ML733393">
    <property type="protein sequence ID" value="KAB8225747.1"/>
    <property type="molecule type" value="Genomic_DNA"/>
</dbReference>
<keyword evidence="2" id="KW-1185">Reference proteome</keyword>